<evidence type="ECO:0008006" key="9">
    <source>
        <dbReference type="Google" id="ProtNLM"/>
    </source>
</evidence>
<dbReference type="AlphaFoldDB" id="A0A8S1K3T7"/>
<evidence type="ECO:0000256" key="1">
    <source>
        <dbReference type="PROSITE-ProRule" id="PRU10133"/>
    </source>
</evidence>
<keyword evidence="2" id="KW-0833">Ubl conjugation pathway</keyword>
<protein>
    <recommendedName>
        <fullName evidence="9">E2 ubiquitin-conjugating enzyme</fullName>
    </recommendedName>
</protein>
<dbReference type="FunFam" id="3.10.110.10:FF:000088">
    <property type="entry name" value="Ubiquitin-conjugating enzyme E2"/>
    <property type="match status" value="1"/>
</dbReference>
<dbReference type="PROSITE" id="PS50127">
    <property type="entry name" value="UBC_2"/>
    <property type="match status" value="1"/>
</dbReference>
<gene>
    <name evidence="6" type="ORF">PPRIM_AZ9-3.1.T0140260</name>
    <name evidence="7" type="ORF">PPRIM_AZ9-3.1.T0140261</name>
</gene>
<dbReference type="InterPro" id="IPR023313">
    <property type="entry name" value="UBQ-conjugating_AS"/>
</dbReference>
<dbReference type="PROSITE" id="PS00183">
    <property type="entry name" value="UBC_1"/>
    <property type="match status" value="1"/>
</dbReference>
<dbReference type="EMBL" id="CAJJDM010000011">
    <property type="protein sequence ID" value="CAD8049977.1"/>
    <property type="molecule type" value="Genomic_DNA"/>
</dbReference>
<evidence type="ECO:0000313" key="7">
    <source>
        <dbReference type="EMBL" id="CAD8049979.1"/>
    </source>
</evidence>
<dbReference type="EMBL" id="CAJJDM010000011">
    <property type="protein sequence ID" value="CAD8049979.1"/>
    <property type="molecule type" value="Genomic_DNA"/>
</dbReference>
<comment type="similarity">
    <text evidence="2">Belongs to the ubiquitin-conjugating enzyme family.</text>
</comment>
<dbReference type="Pfam" id="PF00179">
    <property type="entry name" value="UQ_con"/>
    <property type="match status" value="1"/>
</dbReference>
<proteinExistence type="inferred from homology"/>
<name>A0A8S1K3T7_PARPR</name>
<reference evidence="7" key="1">
    <citation type="submission" date="2021-01" db="EMBL/GenBank/DDBJ databases">
        <authorList>
            <consortium name="Genoscope - CEA"/>
            <person name="William W."/>
        </authorList>
    </citation>
    <scope>NUCLEOTIDE SEQUENCE</scope>
</reference>
<dbReference type="InterPro" id="IPR015940">
    <property type="entry name" value="UBA"/>
</dbReference>
<dbReference type="PROSITE" id="PS50030">
    <property type="entry name" value="UBA"/>
    <property type="match status" value="1"/>
</dbReference>
<dbReference type="GO" id="GO:0005524">
    <property type="term" value="F:ATP binding"/>
    <property type="evidence" value="ECO:0007669"/>
    <property type="project" value="UniProtKB-UniRule"/>
</dbReference>
<feature type="active site" description="Glycyl thioester intermediate" evidence="1">
    <location>
        <position position="94"/>
    </location>
</feature>
<dbReference type="OMA" id="HWTFVYA"/>
<evidence type="ECO:0000256" key="3">
    <source>
        <dbReference type="SAM" id="MobiDB-lite"/>
    </source>
</evidence>
<feature type="compositionally biased region" description="Basic and acidic residues" evidence="3">
    <location>
        <begin position="10"/>
        <end position="21"/>
    </location>
</feature>
<keyword evidence="8" id="KW-1185">Reference proteome</keyword>
<keyword evidence="2" id="KW-0067">ATP-binding</keyword>
<comment type="caution">
    <text evidence="7">The sequence shown here is derived from an EMBL/GenBank/DDBJ whole genome shotgun (WGS) entry which is preliminary data.</text>
</comment>
<dbReference type="PANTHER" id="PTHR24068">
    <property type="entry name" value="UBIQUITIN-CONJUGATING ENZYME E2"/>
    <property type="match status" value="1"/>
</dbReference>
<evidence type="ECO:0000256" key="2">
    <source>
        <dbReference type="RuleBase" id="RU362109"/>
    </source>
</evidence>
<dbReference type="SMART" id="SM00165">
    <property type="entry name" value="UBA"/>
    <property type="match status" value="1"/>
</dbReference>
<sequence>MQQKTQTNRLNKELQDFNERQKKGEDSGISILLVDQNITHWKGFINGPSDTPYANGYFQVDIVIPPEYPYKPPKMKFDTRIWHPNISSQTGAICLDILKDEWSPALSIRTALLSLQALLCDPQPDSPQDAVVANQYKTQKDLFVKTAKEWTQNYASKNKQEEKVQNLVNLGFEVGKVREALLRFGYDEEQAANFLLGG</sequence>
<evidence type="ECO:0000259" key="4">
    <source>
        <dbReference type="PROSITE" id="PS50030"/>
    </source>
</evidence>
<evidence type="ECO:0000313" key="8">
    <source>
        <dbReference type="Proteomes" id="UP000688137"/>
    </source>
</evidence>
<keyword evidence="2" id="KW-0547">Nucleotide-binding</keyword>
<evidence type="ECO:0000259" key="5">
    <source>
        <dbReference type="PROSITE" id="PS50127"/>
    </source>
</evidence>
<feature type="domain" description="UBC core" evidence="5">
    <location>
        <begin position="5"/>
        <end position="156"/>
    </location>
</feature>
<dbReference type="CDD" id="cd23800">
    <property type="entry name" value="UBCc_UBE2K"/>
    <property type="match status" value="1"/>
</dbReference>
<dbReference type="InterPro" id="IPR000608">
    <property type="entry name" value="UBC"/>
</dbReference>
<evidence type="ECO:0000313" key="6">
    <source>
        <dbReference type="EMBL" id="CAD8049977.1"/>
    </source>
</evidence>
<feature type="domain" description="UBA" evidence="4">
    <location>
        <begin position="158"/>
        <end position="198"/>
    </location>
</feature>
<organism evidence="7 8">
    <name type="scientific">Paramecium primaurelia</name>
    <dbReference type="NCBI Taxonomy" id="5886"/>
    <lineage>
        <taxon>Eukaryota</taxon>
        <taxon>Sar</taxon>
        <taxon>Alveolata</taxon>
        <taxon>Ciliophora</taxon>
        <taxon>Intramacronucleata</taxon>
        <taxon>Oligohymenophorea</taxon>
        <taxon>Peniculida</taxon>
        <taxon>Parameciidae</taxon>
        <taxon>Paramecium</taxon>
    </lineage>
</organism>
<dbReference type="SMART" id="SM00212">
    <property type="entry name" value="UBCc"/>
    <property type="match status" value="1"/>
</dbReference>
<feature type="region of interest" description="Disordered" evidence="3">
    <location>
        <begin position="1"/>
        <end position="21"/>
    </location>
</feature>
<accession>A0A8S1K3T7</accession>
<dbReference type="Proteomes" id="UP000688137">
    <property type="component" value="Unassembled WGS sequence"/>
</dbReference>
<dbReference type="Pfam" id="PF00627">
    <property type="entry name" value="UBA"/>
    <property type="match status" value="1"/>
</dbReference>